<dbReference type="RefSeq" id="XP_067525635.1">
    <property type="nucleotide sequence ID" value="XM_067669534.1"/>
</dbReference>
<accession>I1CP59</accession>
<evidence type="ECO:0000256" key="1">
    <source>
        <dbReference type="ARBA" id="ARBA00004123"/>
    </source>
</evidence>
<dbReference type="VEuPathDB" id="FungiDB:RO3G_14950"/>
<evidence type="ECO:0000313" key="9">
    <source>
        <dbReference type="Proteomes" id="UP000009138"/>
    </source>
</evidence>
<evidence type="ECO:0000256" key="5">
    <source>
        <dbReference type="ARBA" id="ARBA00023242"/>
    </source>
</evidence>
<keyword evidence="2" id="KW-0479">Metal-binding</keyword>
<keyword evidence="4" id="KW-0804">Transcription</keyword>
<evidence type="ECO:0000259" key="6">
    <source>
        <dbReference type="Pfam" id="PF24990"/>
    </source>
</evidence>
<evidence type="ECO:0000256" key="4">
    <source>
        <dbReference type="ARBA" id="ARBA00023163"/>
    </source>
</evidence>
<dbReference type="PANTHER" id="PTHR31986">
    <property type="entry name" value="REGULATOR OF DRUG SENSITIVITY 2"/>
    <property type="match status" value="1"/>
</dbReference>
<dbReference type="OrthoDB" id="65716at2759"/>
<evidence type="ECO:0000313" key="7">
    <source>
        <dbReference type="EMBL" id="EIE90239.1"/>
    </source>
</evidence>
<proteinExistence type="predicted"/>
<reference evidence="7 9" key="1">
    <citation type="journal article" date="2009" name="PLoS Genet.">
        <title>Genomic analysis of the basal lineage fungus Rhizopus oryzae reveals a whole-genome duplication.</title>
        <authorList>
            <person name="Ma L.-J."/>
            <person name="Ibrahim A.S."/>
            <person name="Skory C."/>
            <person name="Grabherr M.G."/>
            <person name="Burger G."/>
            <person name="Butler M."/>
            <person name="Elias M."/>
            <person name="Idnurm A."/>
            <person name="Lang B.F."/>
            <person name="Sone T."/>
            <person name="Abe A."/>
            <person name="Calvo S.E."/>
            <person name="Corrochano L.M."/>
            <person name="Engels R."/>
            <person name="Fu J."/>
            <person name="Hansberg W."/>
            <person name="Kim J.-M."/>
            <person name="Kodira C.D."/>
            <person name="Koehrsen M.J."/>
            <person name="Liu B."/>
            <person name="Miranda-Saavedra D."/>
            <person name="O'Leary S."/>
            <person name="Ortiz-Castellanos L."/>
            <person name="Poulter R."/>
            <person name="Rodriguez-Romero J."/>
            <person name="Ruiz-Herrera J."/>
            <person name="Shen Y.-Q."/>
            <person name="Zeng Q."/>
            <person name="Galagan J."/>
            <person name="Birren B.W."/>
            <person name="Cuomo C.A."/>
            <person name="Wickes B.L."/>
        </authorList>
    </citation>
    <scope>NUCLEOTIDE SEQUENCE [LARGE SCALE GENOMIC DNA]</scope>
    <source>
        <strain evidence="7">RA 99-880</strain>
        <strain evidence="9">RA 99-880 / ATCC MYA-4621 / FGSC 9543 / NRRL 43880</strain>
    </source>
</reference>
<dbReference type="EMBL" id="GG669536">
    <property type="protein sequence ID" value="EIE92685.1"/>
    <property type="molecule type" value="Genomic_DNA"/>
</dbReference>
<dbReference type="InterPro" id="IPR053045">
    <property type="entry name" value="Zinc_cluster_trans_reg"/>
</dbReference>
<evidence type="ECO:0000256" key="2">
    <source>
        <dbReference type="ARBA" id="ARBA00022723"/>
    </source>
</evidence>
<feature type="domain" description="ERT1/acuK family PAS" evidence="6">
    <location>
        <begin position="44"/>
        <end position="93"/>
    </location>
</feature>
<dbReference type="GeneID" id="93621915"/>
<dbReference type="Proteomes" id="UP000009138">
    <property type="component" value="Unassembled WGS sequence"/>
</dbReference>
<dbReference type="GO" id="GO:0000977">
    <property type="term" value="F:RNA polymerase II transcription regulatory region sequence-specific DNA binding"/>
    <property type="evidence" value="ECO:0007669"/>
    <property type="project" value="TreeGrafter"/>
</dbReference>
<gene>
    <name evidence="7" type="ORF">RO3G_14950</name>
    <name evidence="8" type="ORF">RO3G_17396</name>
</gene>
<dbReference type="GO" id="GO:0005634">
    <property type="term" value="C:nucleus"/>
    <property type="evidence" value="ECO:0007669"/>
    <property type="project" value="UniProtKB-SubCell"/>
</dbReference>
<dbReference type="GO" id="GO:0046872">
    <property type="term" value="F:metal ion binding"/>
    <property type="evidence" value="ECO:0007669"/>
    <property type="project" value="UniProtKB-KW"/>
</dbReference>
<dbReference type="Pfam" id="PF24990">
    <property type="entry name" value="PAS_13"/>
    <property type="match status" value="1"/>
</dbReference>
<organism evidence="7 9">
    <name type="scientific">Rhizopus delemar (strain RA 99-880 / ATCC MYA-4621 / FGSC 9543 / NRRL 43880)</name>
    <name type="common">Mucormycosis agent</name>
    <name type="synonym">Rhizopus arrhizus var. delemar</name>
    <dbReference type="NCBI Taxonomy" id="246409"/>
    <lineage>
        <taxon>Eukaryota</taxon>
        <taxon>Fungi</taxon>
        <taxon>Fungi incertae sedis</taxon>
        <taxon>Mucoromycota</taxon>
        <taxon>Mucoromycotina</taxon>
        <taxon>Mucoromycetes</taxon>
        <taxon>Mucorales</taxon>
        <taxon>Mucorineae</taxon>
        <taxon>Rhizopodaceae</taxon>
        <taxon>Rhizopus</taxon>
    </lineage>
</organism>
<keyword evidence="9" id="KW-1185">Reference proteome</keyword>
<dbReference type="EMBL" id="CH476746">
    <property type="protein sequence ID" value="EIE90239.1"/>
    <property type="molecule type" value="Genomic_DNA"/>
</dbReference>
<dbReference type="InterPro" id="IPR056751">
    <property type="entry name" value="PAS_13"/>
</dbReference>
<name>I1CP59_RHIO9</name>
<evidence type="ECO:0000313" key="8">
    <source>
        <dbReference type="EMBL" id="EIE92685.1"/>
    </source>
</evidence>
<evidence type="ECO:0000256" key="3">
    <source>
        <dbReference type="ARBA" id="ARBA00023015"/>
    </source>
</evidence>
<keyword evidence="5" id="KW-0539">Nucleus</keyword>
<dbReference type="STRING" id="246409.I1CP59"/>
<keyword evidence="3" id="KW-0805">Transcription regulation</keyword>
<dbReference type="eggNOG" id="ENOG502QQGC">
    <property type="taxonomic scope" value="Eukaryota"/>
</dbReference>
<dbReference type="OMA" id="FDVHESK"/>
<comment type="subcellular location">
    <subcellularLocation>
        <location evidence="1">Nucleus</location>
    </subcellularLocation>
</comment>
<dbReference type="InParanoid" id="I1CP59"/>
<reference evidence="7" key="2">
    <citation type="submission" date="2012-04" db="EMBL/GenBank/DDBJ databases">
        <title>Annotation of the Rhizopus oryzae genome.</title>
        <authorList>
            <consortium name="The Broad Institute Genome Sequencing Platform"/>
            <person name="Birren B."/>
            <person name="Lander E."/>
            <person name="Galagan J."/>
            <person name="Nusbaum C."/>
            <person name="Devon K."/>
            <person name="Ma L.-J."/>
            <person name="Jaffe D."/>
            <person name="Butler J."/>
            <person name="Alvarez P."/>
            <person name="Gnerre S."/>
            <person name="Grabherr M."/>
            <person name="Kleber M."/>
            <person name="Mauceli E."/>
            <person name="Brockman W."/>
            <person name="Rounsley S."/>
            <person name="Young S."/>
            <person name="LaButti K."/>
            <person name="Pushparaj V."/>
            <person name="DeCaprio D."/>
            <person name="Crawford M."/>
            <person name="Koehrsen M."/>
            <person name="Engels R."/>
            <person name="Montgomery P."/>
            <person name="Pearson M."/>
            <person name="Howarth C."/>
            <person name="Larson L."/>
            <person name="Luoma S."/>
            <person name="White J."/>
            <person name="O'Leary S."/>
            <person name="Kodira C."/>
            <person name="Zeng Q."/>
            <person name="Yandava C."/>
            <person name="Alvarado L."/>
            <person name="Skory C.D."/>
            <person name="Ibrahim A."/>
            <person name="Lang F."/>
            <person name="Wickes B.L."/>
            <person name="Liu B."/>
        </authorList>
    </citation>
    <scope>NUCLEOTIDE SEQUENCE</scope>
    <source>
        <strain evidence="7">RA 99-880</strain>
    </source>
</reference>
<protein>
    <recommendedName>
        <fullName evidence="6">ERT1/acuK family PAS domain-containing protein</fullName>
    </recommendedName>
</protein>
<dbReference type="PANTHER" id="PTHR31986:SF7">
    <property type="entry name" value="REGULATOR OF DRUG SENSITIVITY 2"/>
    <property type="match status" value="1"/>
</dbReference>
<dbReference type="AlphaFoldDB" id="I1CP59"/>
<sequence>MGLFRPTFRQVAQSLTDIDLILVEEGFERLLLDYDRIFTALRIPACLWRRTGEIYKGNREFAELINVPFDKLRNGQLCIYEIMTEESTVNYWEVRE</sequence>
<dbReference type="VEuPathDB" id="FungiDB:RO3G_17396"/>